<name>B9SC15_RICCO</name>
<gene>
    <name evidence="1" type="ORF">RCOM_0701520</name>
</gene>
<dbReference type="AlphaFoldDB" id="B9SC15"/>
<dbReference type="InParanoid" id="B9SC15"/>
<accession>B9SC15</accession>
<proteinExistence type="predicted"/>
<protein>
    <submittedName>
        <fullName evidence="1">Uncharacterized protein</fullName>
    </submittedName>
</protein>
<reference evidence="2" key="1">
    <citation type="journal article" date="2010" name="Nat. Biotechnol.">
        <title>Draft genome sequence of the oilseed species Ricinus communis.</title>
        <authorList>
            <person name="Chan A.P."/>
            <person name="Crabtree J."/>
            <person name="Zhao Q."/>
            <person name="Lorenzi H."/>
            <person name="Orvis J."/>
            <person name="Puiu D."/>
            <person name="Melake-Berhan A."/>
            <person name="Jones K.M."/>
            <person name="Redman J."/>
            <person name="Chen G."/>
            <person name="Cahoon E.B."/>
            <person name="Gedil M."/>
            <person name="Stanke M."/>
            <person name="Haas B.J."/>
            <person name="Wortman J.R."/>
            <person name="Fraser-Liggett C.M."/>
            <person name="Ravel J."/>
            <person name="Rabinowicz P.D."/>
        </authorList>
    </citation>
    <scope>NUCLEOTIDE SEQUENCE [LARGE SCALE GENOMIC DNA]</scope>
    <source>
        <strain evidence="2">cv. Hale</strain>
    </source>
</reference>
<sequence length="55" mass="6509">MANGPTRHTGRLQFQKYIKNPTWKGRKRKPFSCKCWYSFKSISIPKTRDSSLQFA</sequence>
<evidence type="ECO:0000313" key="2">
    <source>
        <dbReference type="Proteomes" id="UP000008311"/>
    </source>
</evidence>
<dbReference type="EMBL" id="EQ973918">
    <property type="protein sequence ID" value="EEF38873.1"/>
    <property type="molecule type" value="Genomic_DNA"/>
</dbReference>
<keyword evidence="2" id="KW-1185">Reference proteome</keyword>
<dbReference type="Proteomes" id="UP000008311">
    <property type="component" value="Unassembled WGS sequence"/>
</dbReference>
<organism evidence="1 2">
    <name type="scientific">Ricinus communis</name>
    <name type="common">Castor bean</name>
    <dbReference type="NCBI Taxonomy" id="3988"/>
    <lineage>
        <taxon>Eukaryota</taxon>
        <taxon>Viridiplantae</taxon>
        <taxon>Streptophyta</taxon>
        <taxon>Embryophyta</taxon>
        <taxon>Tracheophyta</taxon>
        <taxon>Spermatophyta</taxon>
        <taxon>Magnoliopsida</taxon>
        <taxon>eudicotyledons</taxon>
        <taxon>Gunneridae</taxon>
        <taxon>Pentapetalae</taxon>
        <taxon>rosids</taxon>
        <taxon>fabids</taxon>
        <taxon>Malpighiales</taxon>
        <taxon>Euphorbiaceae</taxon>
        <taxon>Acalyphoideae</taxon>
        <taxon>Acalypheae</taxon>
        <taxon>Ricinus</taxon>
    </lineage>
</organism>
<evidence type="ECO:0000313" key="1">
    <source>
        <dbReference type="EMBL" id="EEF38873.1"/>
    </source>
</evidence>